<keyword evidence="3" id="KW-1185">Reference proteome</keyword>
<dbReference type="RefSeq" id="WP_184309745.1">
    <property type="nucleotide sequence ID" value="NZ_JACHXU010000037.1"/>
</dbReference>
<proteinExistence type="predicted"/>
<evidence type="ECO:0000313" key="3">
    <source>
        <dbReference type="Proteomes" id="UP000536179"/>
    </source>
</evidence>
<reference evidence="2 3" key="1">
    <citation type="submission" date="2020-08" db="EMBL/GenBank/DDBJ databases">
        <title>Genomic Encyclopedia of Type Strains, Phase III (KMG-III): the genomes of soil and plant-associated and newly described type strains.</title>
        <authorList>
            <person name="Whitman W."/>
        </authorList>
    </citation>
    <scope>NUCLEOTIDE SEQUENCE [LARGE SCALE GENOMIC DNA]</scope>
    <source>
        <strain evidence="2 3">CECT 8075</strain>
    </source>
</reference>
<evidence type="ECO:0000313" key="2">
    <source>
        <dbReference type="EMBL" id="MBB3210433.1"/>
    </source>
</evidence>
<keyword evidence="1" id="KW-1133">Transmembrane helix</keyword>
<dbReference type="EMBL" id="JACHXU010000037">
    <property type="protein sequence ID" value="MBB3210433.1"/>
    <property type="molecule type" value="Genomic_DNA"/>
</dbReference>
<comment type="caution">
    <text evidence="2">The sequence shown here is derived from an EMBL/GenBank/DDBJ whole genome shotgun (WGS) entry which is preliminary data.</text>
</comment>
<feature type="transmembrane region" description="Helical" evidence="1">
    <location>
        <begin position="91"/>
        <end position="115"/>
    </location>
</feature>
<feature type="transmembrane region" description="Helical" evidence="1">
    <location>
        <begin position="5"/>
        <end position="23"/>
    </location>
</feature>
<keyword evidence="1" id="KW-0472">Membrane</keyword>
<protein>
    <submittedName>
        <fullName evidence="2">Uncharacterized protein</fullName>
    </submittedName>
</protein>
<accession>A0A7W5E6E9</accession>
<dbReference type="Proteomes" id="UP000536179">
    <property type="component" value="Unassembled WGS sequence"/>
</dbReference>
<feature type="transmembrane region" description="Helical" evidence="1">
    <location>
        <begin position="54"/>
        <end position="79"/>
    </location>
</feature>
<keyword evidence="1" id="KW-0812">Transmembrane</keyword>
<dbReference type="AlphaFoldDB" id="A0A7W5E6E9"/>
<evidence type="ECO:0000256" key="1">
    <source>
        <dbReference type="SAM" id="Phobius"/>
    </source>
</evidence>
<name>A0A7W5E6E9_9BACT</name>
<gene>
    <name evidence="2" type="ORF">FHS27_006280</name>
</gene>
<organism evidence="2 3">
    <name type="scientific">Aporhodopirellula rubra</name>
    <dbReference type="NCBI Taxonomy" id="980271"/>
    <lineage>
        <taxon>Bacteria</taxon>
        <taxon>Pseudomonadati</taxon>
        <taxon>Planctomycetota</taxon>
        <taxon>Planctomycetia</taxon>
        <taxon>Pirellulales</taxon>
        <taxon>Pirellulaceae</taxon>
        <taxon>Aporhodopirellula</taxon>
    </lineage>
</organism>
<sequence>MRTRVFWIVHIITLVGVALWAALDLRFESLAFWPSSSSENLLESMQANVKESGLIRVFGFASVLLLALITIAVPCVRLFRFHHGSRARSTASLLAITTVTALWCGIVINHSALAWQGKRARIAIQVNELEHLAAPLRNQWPARDGDLPGVGPFMAYPFGRPTTLILLQSPNVAGDELCIAAVEGNESGPIRMQLSGSAHDDWAEWHPDSSRPQSFVGGLGDPHQLVSATKLGRGWYLVRYTIPDALSHHTNNLELAANG</sequence>